<feature type="transmembrane region" description="Helical" evidence="1">
    <location>
        <begin position="84"/>
        <end position="102"/>
    </location>
</feature>
<keyword evidence="1" id="KW-0812">Transmembrane</keyword>
<evidence type="ECO:0000313" key="2">
    <source>
        <dbReference type="EMBL" id="CDS87702.1"/>
    </source>
</evidence>
<evidence type="ECO:0000256" key="1">
    <source>
        <dbReference type="SAM" id="Phobius"/>
    </source>
</evidence>
<reference evidence="2" key="1">
    <citation type="submission" date="2014-07" db="EMBL/GenBank/DDBJ databases">
        <authorList>
            <person name="Monot Marc"/>
        </authorList>
    </citation>
    <scope>NUCLEOTIDE SEQUENCE</scope>
    <source>
        <strain evidence="2">7032994</strain>
    </source>
</reference>
<sequence length="137" mass="15861">MKVKSKRSFIVGIIVCMLCCASLVIYCILKDKRFLISSFLLIVIAIFNFCNAFSRKSIVEELHDSTDERDLYLTMKTSHILVKIMNYTLFTFTFLFIIAYSACKNQSLLVIAITLCVIEIFLFVAYLLINIFLEKKE</sequence>
<feature type="transmembrane region" description="Helical" evidence="1">
    <location>
        <begin position="34"/>
        <end position="53"/>
    </location>
</feature>
<feature type="transmembrane region" description="Helical" evidence="1">
    <location>
        <begin position="9"/>
        <end position="28"/>
    </location>
</feature>
<dbReference type="EMBL" id="LK932402">
    <property type="protein sequence ID" value="CDS87702.1"/>
    <property type="molecule type" value="Genomic_DNA"/>
</dbReference>
<dbReference type="RefSeq" id="WP_021362722.1">
    <property type="nucleotide sequence ID" value="NZ_BBYB01000197.1"/>
</dbReference>
<name>A0A069AHP6_CLODI</name>
<feature type="transmembrane region" description="Helical" evidence="1">
    <location>
        <begin position="108"/>
        <end position="133"/>
    </location>
</feature>
<keyword evidence="1" id="KW-1133">Transmembrane helix</keyword>
<protein>
    <submittedName>
        <fullName evidence="2">Putative membrane protein</fullName>
    </submittedName>
</protein>
<organism evidence="2">
    <name type="scientific">Clostridioides difficile</name>
    <name type="common">Peptoclostridium difficile</name>
    <dbReference type="NCBI Taxonomy" id="1496"/>
    <lineage>
        <taxon>Bacteria</taxon>
        <taxon>Bacillati</taxon>
        <taxon>Bacillota</taxon>
        <taxon>Clostridia</taxon>
        <taxon>Peptostreptococcales</taxon>
        <taxon>Peptostreptococcaceae</taxon>
        <taxon>Clostridioides</taxon>
    </lineage>
</organism>
<dbReference type="AlphaFoldDB" id="A0A069AHP6"/>
<gene>
    <name evidence="2" type="ORF">BN1097_630190</name>
</gene>
<accession>A0A069AHP6</accession>
<keyword evidence="1" id="KW-0472">Membrane</keyword>
<proteinExistence type="predicted"/>